<protein>
    <recommendedName>
        <fullName evidence="4">DUF2812 domain-containing protein</fullName>
    </recommendedName>
</protein>
<dbReference type="STRING" id="99656.SAMN05421659_11496"/>
<dbReference type="EMBL" id="FOJI01000014">
    <property type="protein sequence ID" value="SEW39097.1"/>
    <property type="molecule type" value="Genomic_DNA"/>
</dbReference>
<gene>
    <name evidence="2" type="ORF">SAMN05421659_11496</name>
</gene>
<feature type="transmembrane region" description="Helical" evidence="1">
    <location>
        <begin position="116"/>
        <end position="141"/>
    </location>
</feature>
<name>A0A1I0RE61_9FIRM</name>
<evidence type="ECO:0000256" key="1">
    <source>
        <dbReference type="SAM" id="Phobius"/>
    </source>
</evidence>
<evidence type="ECO:0000313" key="2">
    <source>
        <dbReference type="EMBL" id="SEW39097.1"/>
    </source>
</evidence>
<keyword evidence="1" id="KW-1133">Transmembrane helix</keyword>
<dbReference type="InterPro" id="IPR021359">
    <property type="entry name" value="DUF2812"/>
</dbReference>
<dbReference type="RefSeq" id="WP_092455995.1">
    <property type="nucleotide sequence ID" value="NZ_FOJI01000014.1"/>
</dbReference>
<evidence type="ECO:0000313" key="3">
    <source>
        <dbReference type="Proteomes" id="UP000199701"/>
    </source>
</evidence>
<keyword evidence="1" id="KW-0812">Transmembrane</keyword>
<dbReference type="Pfam" id="PF11193">
    <property type="entry name" value="DUF2812"/>
    <property type="match status" value="1"/>
</dbReference>
<proteinExistence type="predicted"/>
<dbReference type="OrthoDB" id="8757095at2"/>
<feature type="transmembrane region" description="Helical" evidence="1">
    <location>
        <begin position="147"/>
        <end position="170"/>
    </location>
</feature>
<dbReference type="AlphaFoldDB" id="A0A1I0RE61"/>
<reference evidence="2 3" key="1">
    <citation type="submission" date="2016-10" db="EMBL/GenBank/DDBJ databases">
        <authorList>
            <person name="de Groot N.N."/>
        </authorList>
    </citation>
    <scope>NUCLEOTIDE SEQUENCE [LARGE SCALE GENOMIC DNA]</scope>
    <source>
        <strain evidence="2 3">DSM 9179</strain>
    </source>
</reference>
<accession>A0A1I0RE61</accession>
<dbReference type="Proteomes" id="UP000199701">
    <property type="component" value="Unassembled WGS sequence"/>
</dbReference>
<evidence type="ECO:0008006" key="4">
    <source>
        <dbReference type="Google" id="ProtNLM"/>
    </source>
</evidence>
<organism evidence="2 3">
    <name type="scientific">[Clostridium] fimetarium</name>
    <dbReference type="NCBI Taxonomy" id="99656"/>
    <lineage>
        <taxon>Bacteria</taxon>
        <taxon>Bacillati</taxon>
        <taxon>Bacillota</taxon>
        <taxon>Clostridia</taxon>
        <taxon>Lachnospirales</taxon>
        <taxon>Lachnospiraceae</taxon>
    </lineage>
</organism>
<keyword evidence="1" id="KW-0472">Membrane</keyword>
<keyword evidence="3" id="KW-1185">Reference proteome</keyword>
<sequence length="186" mass="21848">MKHTTFKFFYNYEKEERWINSMSAKGMALVDYFWARYVFEEEEPGKYIYKIEFLDKMGSKNIENIAYVNFLEDLGVECVGIYMHWATFRKKAKEGPFEIFTDLNSRIKSCRKMSRWWLSLAAFEGAIGLYESILAAIQLSIGKFSFLSTVIFPSLIMAFAILFFSLGWSIRAKLKELIKESKIYEA</sequence>